<dbReference type="SUPFAM" id="SSF52540">
    <property type="entry name" value="P-loop containing nucleoside triphosphate hydrolases"/>
    <property type="match status" value="1"/>
</dbReference>
<evidence type="ECO:0000256" key="1">
    <source>
        <dbReference type="ARBA" id="ARBA00022448"/>
    </source>
</evidence>
<dbReference type="InterPro" id="IPR003439">
    <property type="entry name" value="ABC_transporter-like_ATP-bd"/>
</dbReference>
<organism evidence="3 4">
    <name type="scientific">Phytophthora cactorum</name>
    <dbReference type="NCBI Taxonomy" id="29920"/>
    <lineage>
        <taxon>Eukaryota</taxon>
        <taxon>Sar</taxon>
        <taxon>Stramenopiles</taxon>
        <taxon>Oomycota</taxon>
        <taxon>Peronosporomycetes</taxon>
        <taxon>Peronosporales</taxon>
        <taxon>Peronosporaceae</taxon>
        <taxon>Phytophthora</taxon>
    </lineage>
</organism>
<comment type="caution">
    <text evidence="3">The sequence shown here is derived from an EMBL/GenBank/DDBJ whole genome shotgun (WGS) entry which is preliminary data.</text>
</comment>
<gene>
    <name evidence="3" type="ORF">PC129_g24550</name>
</gene>
<dbReference type="VEuPathDB" id="FungiDB:PC110_g22082"/>
<dbReference type="Pfam" id="PF00005">
    <property type="entry name" value="ABC_tran"/>
    <property type="match status" value="1"/>
</dbReference>
<dbReference type="Gene3D" id="3.40.50.300">
    <property type="entry name" value="P-loop containing nucleotide triphosphate hydrolases"/>
    <property type="match status" value="1"/>
</dbReference>
<protein>
    <recommendedName>
        <fullName evidence="2">ABC transporter domain-containing protein</fullName>
    </recommendedName>
</protein>
<feature type="domain" description="ABC transporter" evidence="2">
    <location>
        <begin position="99"/>
        <end position="181"/>
    </location>
</feature>
<feature type="non-terminal residue" evidence="3">
    <location>
        <position position="188"/>
    </location>
</feature>
<dbReference type="PANTHER" id="PTHR19241">
    <property type="entry name" value="ATP-BINDING CASSETTE TRANSPORTER"/>
    <property type="match status" value="1"/>
</dbReference>
<dbReference type="Proteomes" id="UP000760860">
    <property type="component" value="Unassembled WGS sequence"/>
</dbReference>
<sequence length="188" mass="20755">MELSTQPSPTTAKKLGLESGQALMAEGPQVLHEYVASKIGAAMGRAMPQMDVRFNNLSVSADIVVVDDPGVKHELPTLPNTMKKAFVGPKKRVVRKQILKDVSGMFAPGKITLLLGQPGSGKSSLLKMLSGRFPIEKNITVEGDITFNNVQREQIIKRLPQFVAYVNQRDKHFPMLTVKETLEFAHKF</sequence>
<accession>A0A8T1GYY9</accession>
<dbReference type="EMBL" id="RCMV01003819">
    <property type="protein sequence ID" value="KAG3197297.1"/>
    <property type="molecule type" value="Genomic_DNA"/>
</dbReference>
<evidence type="ECO:0000259" key="2">
    <source>
        <dbReference type="Pfam" id="PF00005"/>
    </source>
</evidence>
<keyword evidence="1" id="KW-0813">Transport</keyword>
<dbReference type="AlphaFoldDB" id="A0A8T1GYY9"/>
<dbReference type="GO" id="GO:0016887">
    <property type="term" value="F:ATP hydrolysis activity"/>
    <property type="evidence" value="ECO:0007669"/>
    <property type="project" value="InterPro"/>
</dbReference>
<dbReference type="GO" id="GO:0005524">
    <property type="term" value="F:ATP binding"/>
    <property type="evidence" value="ECO:0007669"/>
    <property type="project" value="InterPro"/>
</dbReference>
<evidence type="ECO:0000313" key="4">
    <source>
        <dbReference type="Proteomes" id="UP000760860"/>
    </source>
</evidence>
<evidence type="ECO:0000313" key="3">
    <source>
        <dbReference type="EMBL" id="KAG3197297.1"/>
    </source>
</evidence>
<reference evidence="3" key="1">
    <citation type="submission" date="2018-05" db="EMBL/GenBank/DDBJ databases">
        <title>Effector identification in a new, highly contiguous assembly of the strawberry crown rot pathogen Phytophthora cactorum.</title>
        <authorList>
            <person name="Armitage A.D."/>
            <person name="Nellist C.F."/>
            <person name="Bates H."/>
            <person name="Vickerstaff R.J."/>
            <person name="Harrison R.J."/>
        </authorList>
    </citation>
    <scope>NUCLEOTIDE SEQUENCE</scope>
    <source>
        <strain evidence="3">P421</strain>
    </source>
</reference>
<name>A0A8T1GYY9_9STRA</name>
<dbReference type="InterPro" id="IPR027417">
    <property type="entry name" value="P-loop_NTPase"/>
</dbReference>
<proteinExistence type="predicted"/>